<feature type="region of interest" description="Disordered" evidence="1">
    <location>
        <begin position="101"/>
        <end position="121"/>
    </location>
</feature>
<gene>
    <name evidence="3" type="ORF">TTAC_LOCUS8068</name>
</gene>
<reference evidence="3 4" key="2">
    <citation type="submission" date="2018-11" db="EMBL/GenBank/DDBJ databases">
        <authorList>
            <consortium name="Pathogen Informatics"/>
        </authorList>
    </citation>
    <scope>NUCLEOTIDE SEQUENCE [LARGE SCALE GENOMIC DNA]</scope>
</reference>
<feature type="compositionally biased region" description="Basic residues" evidence="1">
    <location>
        <begin position="101"/>
        <end position="110"/>
    </location>
</feature>
<name>A0A158REU3_HYDTA</name>
<protein>
    <submittedName>
        <fullName evidence="5">C2H2-type domain-containing protein</fullName>
    </submittedName>
</protein>
<dbReference type="AlphaFoldDB" id="A0A158REU3"/>
<feature type="domain" description="C2H2-type" evidence="2">
    <location>
        <begin position="161"/>
        <end position="182"/>
    </location>
</feature>
<dbReference type="OrthoDB" id="6244899at2759"/>
<dbReference type="STRING" id="6205.A0A158REU3"/>
<keyword evidence="4" id="KW-1185">Reference proteome</keyword>
<proteinExistence type="predicted"/>
<dbReference type="WBParaSite" id="TTAC_0000808301-mRNA-1">
    <property type="protein sequence ID" value="TTAC_0000808301-mRNA-1"/>
    <property type="gene ID" value="TTAC_0000808301"/>
</dbReference>
<dbReference type="PROSITE" id="PS00028">
    <property type="entry name" value="ZINC_FINGER_C2H2_1"/>
    <property type="match status" value="1"/>
</dbReference>
<reference evidence="5" key="1">
    <citation type="submission" date="2016-04" db="UniProtKB">
        <authorList>
            <consortium name="WormBaseParasite"/>
        </authorList>
    </citation>
    <scope>IDENTIFICATION</scope>
</reference>
<dbReference type="EMBL" id="UYWX01020440">
    <property type="protein sequence ID" value="VDM32561.1"/>
    <property type="molecule type" value="Genomic_DNA"/>
</dbReference>
<organism evidence="5">
    <name type="scientific">Hydatigena taeniaeformis</name>
    <name type="common">Feline tapeworm</name>
    <name type="synonym">Taenia taeniaeformis</name>
    <dbReference type="NCBI Taxonomy" id="6205"/>
    <lineage>
        <taxon>Eukaryota</taxon>
        <taxon>Metazoa</taxon>
        <taxon>Spiralia</taxon>
        <taxon>Lophotrochozoa</taxon>
        <taxon>Platyhelminthes</taxon>
        <taxon>Cestoda</taxon>
        <taxon>Eucestoda</taxon>
        <taxon>Cyclophyllidea</taxon>
        <taxon>Taeniidae</taxon>
        <taxon>Hydatigera</taxon>
    </lineage>
</organism>
<dbReference type="Proteomes" id="UP000274429">
    <property type="component" value="Unassembled WGS sequence"/>
</dbReference>
<evidence type="ECO:0000313" key="5">
    <source>
        <dbReference type="WBParaSite" id="TTAC_0000808301-mRNA-1"/>
    </source>
</evidence>
<evidence type="ECO:0000256" key="1">
    <source>
        <dbReference type="SAM" id="MobiDB-lite"/>
    </source>
</evidence>
<sequence length="317" mass="35443">MFPLNPPWNASNERVVTEEDVLPIDLTLQRKAHPSSLQTPASDSIYICPICGEEQLTLDRFVDHMTTHRWKKLPVAPHERSWLLLAKSSLLKSSRRLRLLRRSRKRHREPKHVSSTRSSDIKREGQISFHCPACPTFQRIIGIQAAVNHFENSHMQIIVVCNICGMWFSSQTMFASHVAVVHLRTCSENLDDHSSSQTLQSSSSPPPAAATSITAAGDLKDSQQVIDPVVASILFSGLLLSTQSTLFPGATSQNWKDSESKITVANGIDEKSSQVTNFGQIYTLEANFFQEFADEMAVLKHQVLVHRLEETTTENSA</sequence>
<dbReference type="SMART" id="SM00355">
    <property type="entry name" value="ZnF_C2H2"/>
    <property type="match status" value="3"/>
</dbReference>
<evidence type="ECO:0000313" key="4">
    <source>
        <dbReference type="Proteomes" id="UP000274429"/>
    </source>
</evidence>
<evidence type="ECO:0000313" key="3">
    <source>
        <dbReference type="EMBL" id="VDM32561.1"/>
    </source>
</evidence>
<accession>A0A158REU3</accession>
<evidence type="ECO:0000259" key="2">
    <source>
        <dbReference type="PROSITE" id="PS00028"/>
    </source>
</evidence>
<dbReference type="InterPro" id="IPR013087">
    <property type="entry name" value="Znf_C2H2_type"/>
</dbReference>